<protein>
    <recommendedName>
        <fullName evidence="5">P/Homo B domain-containing protein</fullName>
    </recommendedName>
</protein>
<feature type="region of interest" description="Disordered" evidence="2">
    <location>
        <begin position="177"/>
        <end position="249"/>
    </location>
</feature>
<dbReference type="InterPro" id="IPR028974">
    <property type="entry name" value="TSP_type-3_rpt"/>
</dbReference>
<dbReference type="EMBL" id="BNAD01000020">
    <property type="protein sequence ID" value="GHE19225.1"/>
    <property type="molecule type" value="Genomic_DNA"/>
</dbReference>
<evidence type="ECO:0000256" key="2">
    <source>
        <dbReference type="SAM" id="MobiDB-lite"/>
    </source>
</evidence>
<comment type="caution">
    <text evidence="3">The sequence shown here is derived from an EMBL/GenBank/DDBJ whole genome shotgun (WGS) entry which is preliminary data.</text>
</comment>
<feature type="compositionally biased region" description="Pro residues" evidence="2">
    <location>
        <begin position="219"/>
        <end position="232"/>
    </location>
</feature>
<feature type="compositionally biased region" description="Low complexity" evidence="2">
    <location>
        <begin position="233"/>
        <end position="249"/>
    </location>
</feature>
<evidence type="ECO:0000313" key="4">
    <source>
        <dbReference type="Proteomes" id="UP000597341"/>
    </source>
</evidence>
<dbReference type="Pfam" id="PF02412">
    <property type="entry name" value="TSP_3"/>
    <property type="match status" value="1"/>
</dbReference>
<keyword evidence="4" id="KW-1185">Reference proteome</keyword>
<dbReference type="Gene3D" id="4.10.1080.10">
    <property type="entry name" value="TSP type-3 repeat"/>
    <property type="match status" value="1"/>
</dbReference>
<reference evidence="4" key="1">
    <citation type="journal article" date="2019" name="Int. J. Syst. Evol. Microbiol.">
        <title>The Global Catalogue of Microorganisms (GCM) 10K type strain sequencing project: providing services to taxonomists for standard genome sequencing and annotation.</title>
        <authorList>
            <consortium name="The Broad Institute Genomics Platform"/>
            <consortium name="The Broad Institute Genome Sequencing Center for Infectious Disease"/>
            <person name="Wu L."/>
            <person name="Ma J."/>
        </authorList>
    </citation>
    <scope>NUCLEOTIDE SEQUENCE [LARGE SCALE GENOMIC DNA]</scope>
    <source>
        <strain evidence="4">CGMCC 1.12791</strain>
    </source>
</reference>
<dbReference type="InterPro" id="IPR003367">
    <property type="entry name" value="Thrombospondin_3-like_rpt"/>
</dbReference>
<feature type="compositionally biased region" description="Low complexity" evidence="2">
    <location>
        <begin position="207"/>
        <end position="218"/>
    </location>
</feature>
<dbReference type="SUPFAM" id="SSF103647">
    <property type="entry name" value="TSP type-3 repeat"/>
    <property type="match status" value="1"/>
</dbReference>
<evidence type="ECO:0000313" key="3">
    <source>
        <dbReference type="EMBL" id="GHE19225.1"/>
    </source>
</evidence>
<name>A0ABQ3HR42_9ACTN</name>
<evidence type="ECO:0000256" key="1">
    <source>
        <dbReference type="ARBA" id="ARBA00022729"/>
    </source>
</evidence>
<keyword evidence="1" id="KW-0732">Signal</keyword>
<accession>A0ABQ3HR42</accession>
<evidence type="ECO:0008006" key="5">
    <source>
        <dbReference type="Google" id="ProtNLM"/>
    </source>
</evidence>
<proteinExistence type="predicted"/>
<sequence>MGMLTRAGAMLGLVLGLVLTGAVAVVSTGTPAVAAVPCTQTYTRTVGERVMGSQQYNLSSYGPSVPGAMVADVNVRVRFEAYSGSMVTMGLSSFGAGAELFQGTPQSTASIDLTFDDEASGWWTPYMTGGAVQPREALSRFDGRPIDEDWTLWVESFGGTGLRLDMFEVTVTATDCESDGDGVPDSVDNCPSVANPDQTDWDGDGAGNACDAAPGTDPAAPPATPTPTPTPTTTPTAPGTPTGPAATAPGCTVGCAYARTVELRQRVKRNRLRGVVESPATGCRSSVPVTLWRKRGGADRKLVVMTTRTNGTFRTRAPRRSGRYYVTVGSAAEALCAADRSRTVRVKRR</sequence>
<organism evidence="3 4">
    <name type="scientific">Nocardioides flavus</name>
    <name type="common">ex Wang et al. 2016</name>
    <dbReference type="NCBI Taxonomy" id="2058780"/>
    <lineage>
        <taxon>Bacteria</taxon>
        <taxon>Bacillati</taxon>
        <taxon>Actinomycetota</taxon>
        <taxon>Actinomycetes</taxon>
        <taxon>Propionibacteriales</taxon>
        <taxon>Nocardioidaceae</taxon>
        <taxon>Nocardioides</taxon>
    </lineage>
</organism>
<gene>
    <name evidence="3" type="ORF">GCM10011376_38350</name>
</gene>
<dbReference type="Proteomes" id="UP000597341">
    <property type="component" value="Unassembled WGS sequence"/>
</dbReference>